<keyword evidence="1" id="KW-0472">Membrane</keyword>
<keyword evidence="1" id="KW-0812">Transmembrane</keyword>
<evidence type="ECO:0000313" key="3">
    <source>
        <dbReference type="EMBL" id="AUA60282.1"/>
    </source>
</evidence>
<sequence>MYKTYFFILFIVIILIFIYMRRRDKLFMPDITNCTRYYDQSYNLYSCFPWFYDDKLQTCVASSDHCGSKSLNGCENLSGFIGNEINCSGYFMCAGNNIIPLFCKLNECFDRTTNTCQSNTQNCRCPFQ</sequence>
<dbReference type="RefSeq" id="YP_009552611.1">
    <property type="nucleotide sequence ID" value="NC_040621.1"/>
</dbReference>
<dbReference type="EMBL" id="MF614691">
    <property type="protein sequence ID" value="AUA60282.1"/>
    <property type="molecule type" value="Genomic_DNA"/>
</dbReference>
<feature type="transmembrane region" description="Helical" evidence="1">
    <location>
        <begin position="6"/>
        <end position="22"/>
    </location>
</feature>
<dbReference type="GO" id="GO:0008061">
    <property type="term" value="F:chitin binding"/>
    <property type="evidence" value="ECO:0007669"/>
    <property type="project" value="InterPro"/>
</dbReference>
<dbReference type="InterPro" id="IPR036508">
    <property type="entry name" value="Chitin-bd_dom_sf"/>
</dbReference>
<keyword evidence="4" id="KW-1185">Reference proteome</keyword>
<evidence type="ECO:0000259" key="2">
    <source>
        <dbReference type="PROSITE" id="PS50940"/>
    </source>
</evidence>
<dbReference type="SUPFAM" id="SSF57625">
    <property type="entry name" value="Invertebrate chitin-binding proteins"/>
    <property type="match status" value="1"/>
</dbReference>
<feature type="domain" description="Chitin-binding type-2" evidence="2">
    <location>
        <begin position="71"/>
        <end position="123"/>
    </location>
</feature>
<accession>A0A2H4UZQ3</accession>
<protein>
    <submittedName>
        <fullName evidence="3">ChtB-like</fullName>
    </submittedName>
</protein>
<proteinExistence type="predicted"/>
<dbReference type="InterPro" id="IPR002557">
    <property type="entry name" value="Chitin-bd_dom"/>
</dbReference>
<evidence type="ECO:0000313" key="4">
    <source>
        <dbReference type="Proteomes" id="UP000290445"/>
    </source>
</evidence>
<keyword evidence="1" id="KW-1133">Transmembrane helix</keyword>
<reference evidence="3 4" key="1">
    <citation type="journal article" date="2017" name="Viruses">
        <title>The Operophtera brumata Nucleopolyhedrovirus (OpbuNPV) Represents an Early, Divergent Lineage within Genus Alphabaculovirus.</title>
        <authorList>
            <person name="Harrison R.L."/>
            <person name="Rowley D.L."/>
            <person name="Mowery J.D."/>
            <person name="Bauchan G.R."/>
            <person name="Burand J.P."/>
        </authorList>
    </citation>
    <scope>NUCLEOTIDE SEQUENCE [LARGE SCALE GENOMIC DNA]</scope>
    <source>
        <strain evidence="3">OpbuNPV-MA</strain>
    </source>
</reference>
<organism evidence="3 4">
    <name type="scientific">Operophtera brumata nucleopolyhedrovirus</name>
    <dbReference type="NCBI Taxonomy" id="1046267"/>
    <lineage>
        <taxon>Viruses</taxon>
        <taxon>Viruses incertae sedis</taxon>
        <taxon>Naldaviricetes</taxon>
        <taxon>Lefavirales</taxon>
        <taxon>Baculoviridae</taxon>
        <taxon>Alphabaculovirus</taxon>
        <taxon>Alphabaculovirus opbrumatae</taxon>
    </lineage>
</organism>
<dbReference type="KEGG" id="vg:41699945"/>
<dbReference type="PROSITE" id="PS50940">
    <property type="entry name" value="CHIT_BIND_II"/>
    <property type="match status" value="1"/>
</dbReference>
<dbReference type="Proteomes" id="UP000290445">
    <property type="component" value="Segment"/>
</dbReference>
<dbReference type="GeneID" id="41699945"/>
<name>A0A2H4UZQ3_9ABAC</name>
<evidence type="ECO:0000256" key="1">
    <source>
        <dbReference type="SAM" id="Phobius"/>
    </source>
</evidence>
<dbReference type="GO" id="GO:0005576">
    <property type="term" value="C:extracellular region"/>
    <property type="evidence" value="ECO:0007669"/>
    <property type="project" value="InterPro"/>
</dbReference>